<gene>
    <name evidence="2" type="ORF">CRENBAI_000848</name>
</gene>
<feature type="region of interest" description="Disordered" evidence="1">
    <location>
        <begin position="1"/>
        <end position="166"/>
    </location>
</feature>
<accession>A0AAV9RL33</accession>
<comment type="caution">
    <text evidence="2">The sequence shown here is derived from an EMBL/GenBank/DDBJ whole genome shotgun (WGS) entry which is preliminary data.</text>
</comment>
<reference evidence="2 3" key="1">
    <citation type="submission" date="2021-06" db="EMBL/GenBank/DDBJ databases">
        <authorList>
            <person name="Palmer J.M."/>
        </authorList>
    </citation>
    <scope>NUCLEOTIDE SEQUENCE [LARGE SCALE GENOMIC DNA]</scope>
    <source>
        <strain evidence="2 3">MEX-2019</strain>
        <tissue evidence="2">Muscle</tissue>
    </source>
</reference>
<feature type="compositionally biased region" description="Basic and acidic residues" evidence="1">
    <location>
        <begin position="147"/>
        <end position="156"/>
    </location>
</feature>
<protein>
    <submittedName>
        <fullName evidence="2">Uncharacterized protein</fullName>
    </submittedName>
</protein>
<keyword evidence="3" id="KW-1185">Reference proteome</keyword>
<evidence type="ECO:0000256" key="1">
    <source>
        <dbReference type="SAM" id="MobiDB-lite"/>
    </source>
</evidence>
<feature type="compositionally biased region" description="Acidic residues" evidence="1">
    <location>
        <begin position="118"/>
        <end position="133"/>
    </location>
</feature>
<dbReference type="Proteomes" id="UP001311232">
    <property type="component" value="Unassembled WGS sequence"/>
</dbReference>
<feature type="compositionally biased region" description="Basic and acidic residues" evidence="1">
    <location>
        <begin position="8"/>
        <end position="20"/>
    </location>
</feature>
<sequence length="166" mass="18149">MIQNLKRRIPDAPRVQETKKNNPSRVGGGGLGKRAKNEPKNKVQAGDQDVAPRRHKVQAGDQDVAPRRHKVQAGDQDVAPRRHIVQEGDQDVAPRRHKVQAGSTTQCSRTRAARDVGEDMETSSGDEGENEDLETGKDMETLAVCGRDVEADRDVETDALEVGPAE</sequence>
<evidence type="ECO:0000313" key="2">
    <source>
        <dbReference type="EMBL" id="KAK5609648.1"/>
    </source>
</evidence>
<dbReference type="AlphaFoldDB" id="A0AAV9RL33"/>
<evidence type="ECO:0000313" key="3">
    <source>
        <dbReference type="Proteomes" id="UP001311232"/>
    </source>
</evidence>
<dbReference type="EMBL" id="JAHHUM010001739">
    <property type="protein sequence ID" value="KAK5609648.1"/>
    <property type="molecule type" value="Genomic_DNA"/>
</dbReference>
<name>A0AAV9RL33_9TELE</name>
<proteinExistence type="predicted"/>
<organism evidence="2 3">
    <name type="scientific">Crenichthys baileyi</name>
    <name type="common">White River springfish</name>
    <dbReference type="NCBI Taxonomy" id="28760"/>
    <lineage>
        <taxon>Eukaryota</taxon>
        <taxon>Metazoa</taxon>
        <taxon>Chordata</taxon>
        <taxon>Craniata</taxon>
        <taxon>Vertebrata</taxon>
        <taxon>Euteleostomi</taxon>
        <taxon>Actinopterygii</taxon>
        <taxon>Neopterygii</taxon>
        <taxon>Teleostei</taxon>
        <taxon>Neoteleostei</taxon>
        <taxon>Acanthomorphata</taxon>
        <taxon>Ovalentaria</taxon>
        <taxon>Atherinomorphae</taxon>
        <taxon>Cyprinodontiformes</taxon>
        <taxon>Goodeidae</taxon>
        <taxon>Crenichthys</taxon>
    </lineage>
</organism>